<gene>
    <name evidence="1" type="ORF">C5C40_15380</name>
</gene>
<evidence type="ECO:0000313" key="1">
    <source>
        <dbReference type="EMBL" id="PPH71221.1"/>
    </source>
</evidence>
<sequence>MMTVRITLNSACTPFTSPAVDQSKFRPFIIRIDTAVTITSNGRIANETPITTAKPTANFRVLGLVIHTNPSPARPASKYCAVDWIAIRTVSTMPATIIAIKHRPTGIGPPVSLRKSPDAKR</sequence>
<organism evidence="1 2">
    <name type="scientific">Rathayibacter rathayi</name>
    <name type="common">Corynebacterium rathayi</name>
    <dbReference type="NCBI Taxonomy" id="33887"/>
    <lineage>
        <taxon>Bacteria</taxon>
        <taxon>Bacillati</taxon>
        <taxon>Actinomycetota</taxon>
        <taxon>Actinomycetes</taxon>
        <taxon>Micrococcales</taxon>
        <taxon>Microbacteriaceae</taxon>
        <taxon>Rathayibacter</taxon>
    </lineage>
</organism>
<protein>
    <submittedName>
        <fullName evidence="1">Uncharacterized protein</fullName>
    </submittedName>
</protein>
<comment type="caution">
    <text evidence="1">The sequence shown here is derived from an EMBL/GenBank/DDBJ whole genome shotgun (WGS) entry which is preliminary data.</text>
</comment>
<keyword evidence="2" id="KW-1185">Reference proteome</keyword>
<dbReference type="Proteomes" id="UP000239698">
    <property type="component" value="Unassembled WGS sequence"/>
</dbReference>
<proteinExistence type="predicted"/>
<accession>A0ABX5A9P8</accession>
<name>A0ABX5A9P8_RATRA</name>
<reference evidence="1 2" key="1">
    <citation type="submission" date="2018-02" db="EMBL/GenBank/DDBJ databases">
        <title>Bacteriophage NCPPB3778 and a type I-E CRISPR drive the evolution of the US Biological Select Agent, Rathayibacter toxicus.</title>
        <authorList>
            <person name="Davis E.W.II."/>
            <person name="Tabima J.F."/>
            <person name="Weisberg A.J."/>
            <person name="Lopes L.D."/>
            <person name="Wiseman M.S."/>
            <person name="Wiseman M.S."/>
            <person name="Pupko T."/>
            <person name="Belcher M.S."/>
            <person name="Sechler A.J."/>
            <person name="Tancos M.A."/>
            <person name="Schroeder B.K."/>
            <person name="Murray T.D."/>
            <person name="Luster D.G."/>
            <person name="Schneider W.L."/>
            <person name="Rogers E."/>
            <person name="Andreote F.D."/>
            <person name="Grunwald N.J."/>
            <person name="Putnam M.L."/>
            <person name="Chang J.H."/>
        </authorList>
    </citation>
    <scope>NUCLEOTIDE SEQUENCE [LARGE SCALE GENOMIC DNA]</scope>
    <source>
        <strain evidence="1 2">AY1D6</strain>
    </source>
</reference>
<evidence type="ECO:0000313" key="2">
    <source>
        <dbReference type="Proteomes" id="UP000239698"/>
    </source>
</evidence>
<dbReference type="EMBL" id="PSVT01000061">
    <property type="protein sequence ID" value="PPH71221.1"/>
    <property type="molecule type" value="Genomic_DNA"/>
</dbReference>